<dbReference type="GO" id="GO:0016787">
    <property type="term" value="F:hydrolase activity"/>
    <property type="evidence" value="ECO:0007669"/>
    <property type="project" value="UniProtKB-KW"/>
</dbReference>
<keyword evidence="4" id="KW-1185">Reference proteome</keyword>
<dbReference type="InterPro" id="IPR029058">
    <property type="entry name" value="AB_hydrolase_fold"/>
</dbReference>
<evidence type="ECO:0000256" key="1">
    <source>
        <dbReference type="SAM" id="Phobius"/>
    </source>
</evidence>
<sequence>MSYKDVFYLSADKALTLYARDYNPSGGDPVLCLHGLTRNSADFQWLAAHLSTEHRVIVADQRGRGRSNWDSEKARYNLLVYAQDMVALLDHLNLPQVTIIGTSMGGLIAMLMAGWVPQRIKAIVLNDVGPKLSPEGLARIRGYVGKGKPITSWLEAAAATQTINAEAFPDYGADDWMAFARRTFTEIDGVPVPAYDPAIAEGMAPGSEAVAPPELWDLWGKLSAIPILAIRGGRSDLLSAETLQRMSDAHPNFTAVTIANRGHAPMLDEPEAVTAIDAFLTKP</sequence>
<dbReference type="InterPro" id="IPR050228">
    <property type="entry name" value="Carboxylesterase_BioH"/>
</dbReference>
<dbReference type="EMBL" id="JAQQKX010000013">
    <property type="protein sequence ID" value="MDC7684616.1"/>
    <property type="molecule type" value="Genomic_DNA"/>
</dbReference>
<reference evidence="3 4" key="1">
    <citation type="submission" date="2023-01" db="EMBL/GenBank/DDBJ databases">
        <title>Novel species of the genus Asticcacaulis isolated from rivers.</title>
        <authorList>
            <person name="Lu H."/>
        </authorList>
    </citation>
    <scope>NUCLEOTIDE SEQUENCE [LARGE SCALE GENOMIC DNA]</scope>
    <source>
        <strain evidence="3 4">BYS171W</strain>
    </source>
</reference>
<feature type="domain" description="AB hydrolase-1" evidence="2">
    <location>
        <begin position="29"/>
        <end position="128"/>
    </location>
</feature>
<proteinExistence type="predicted"/>
<keyword evidence="1" id="KW-1133">Transmembrane helix</keyword>
<keyword evidence="3" id="KW-0378">Hydrolase</keyword>
<name>A0ABT5HX02_9CAUL</name>
<feature type="transmembrane region" description="Helical" evidence="1">
    <location>
        <begin position="94"/>
        <end position="116"/>
    </location>
</feature>
<dbReference type="PANTHER" id="PTHR43194:SF2">
    <property type="entry name" value="PEROXISOMAL MEMBRANE PROTEIN LPX1"/>
    <property type="match status" value="1"/>
</dbReference>
<dbReference type="RefSeq" id="WP_272749087.1">
    <property type="nucleotide sequence ID" value="NZ_JAQQKX010000013.1"/>
</dbReference>
<comment type="caution">
    <text evidence="3">The sequence shown here is derived from an EMBL/GenBank/DDBJ whole genome shotgun (WGS) entry which is preliminary data.</text>
</comment>
<dbReference type="PANTHER" id="PTHR43194">
    <property type="entry name" value="HYDROLASE ALPHA/BETA FOLD FAMILY"/>
    <property type="match status" value="1"/>
</dbReference>
<dbReference type="Gene3D" id="3.40.50.1820">
    <property type="entry name" value="alpha/beta hydrolase"/>
    <property type="match status" value="1"/>
</dbReference>
<dbReference type="PRINTS" id="PR00111">
    <property type="entry name" value="ABHYDROLASE"/>
</dbReference>
<keyword evidence="1" id="KW-0812">Transmembrane</keyword>
<evidence type="ECO:0000313" key="3">
    <source>
        <dbReference type="EMBL" id="MDC7684616.1"/>
    </source>
</evidence>
<organism evidence="3 4">
    <name type="scientific">Asticcacaulis aquaticus</name>
    <dbReference type="NCBI Taxonomy" id="2984212"/>
    <lineage>
        <taxon>Bacteria</taxon>
        <taxon>Pseudomonadati</taxon>
        <taxon>Pseudomonadota</taxon>
        <taxon>Alphaproteobacteria</taxon>
        <taxon>Caulobacterales</taxon>
        <taxon>Caulobacteraceae</taxon>
        <taxon>Asticcacaulis</taxon>
    </lineage>
</organism>
<dbReference type="Proteomes" id="UP001214854">
    <property type="component" value="Unassembled WGS sequence"/>
</dbReference>
<evidence type="ECO:0000313" key="4">
    <source>
        <dbReference type="Proteomes" id="UP001214854"/>
    </source>
</evidence>
<dbReference type="InterPro" id="IPR000073">
    <property type="entry name" value="AB_hydrolase_1"/>
</dbReference>
<gene>
    <name evidence="3" type="ORF">PQU92_15125</name>
</gene>
<accession>A0ABT5HX02</accession>
<dbReference type="Pfam" id="PF00561">
    <property type="entry name" value="Abhydrolase_1"/>
    <property type="match status" value="1"/>
</dbReference>
<keyword evidence="1" id="KW-0472">Membrane</keyword>
<protein>
    <submittedName>
        <fullName evidence="3">Alpha/beta hydrolase</fullName>
    </submittedName>
</protein>
<evidence type="ECO:0000259" key="2">
    <source>
        <dbReference type="Pfam" id="PF00561"/>
    </source>
</evidence>
<dbReference type="SUPFAM" id="SSF53474">
    <property type="entry name" value="alpha/beta-Hydrolases"/>
    <property type="match status" value="1"/>
</dbReference>